<protein>
    <submittedName>
        <fullName evidence="2">C-type lectin domain-containing protein</fullName>
    </submittedName>
</protein>
<dbReference type="InterPro" id="IPR016186">
    <property type="entry name" value="C-type_lectin-like/link_sf"/>
</dbReference>
<dbReference type="InterPro" id="IPR016187">
    <property type="entry name" value="CTDL_fold"/>
</dbReference>
<name>A0A8R1DHK1_CAEJA</name>
<accession>A0A8R1DHK1</accession>
<feature type="domain" description="C-type lectin" evidence="1">
    <location>
        <begin position="156"/>
        <end position="326"/>
    </location>
</feature>
<sequence>MVVVWGQPVNSTEHSVLVASSWSECVGNCYEDNLCVVRLEIRPSLKDLPVAWPDRRFVSCLPLGSEEGMAYGNMDFCWHYTYGSVFETEQRINEDGVKLAVKASYDYFATCPTTPNNVSSQTVTMKNSSEPYKNFDYNISISGDSWKFSYQKIPICPPDWKQFQRPATKYCMRVFTNFNKAFTQAVATADCAQYNATLSGFETNEERLWSLGQVNNVISKELKYSRIAIWVSGNRKKSCMDKSKVNNTECQGTKAFTFTDTYMKTLDGYDWAPDQPDSLKYRQVQNCIQMWVEKKPTTLHGLFDDVQCDLTNNTAKNFEVRGYVCGKIAGI</sequence>
<dbReference type="Proteomes" id="UP000005237">
    <property type="component" value="Unassembled WGS sequence"/>
</dbReference>
<reference evidence="3" key="1">
    <citation type="submission" date="2010-08" db="EMBL/GenBank/DDBJ databases">
        <authorList>
            <consortium name="Caenorhabditis japonica Sequencing Consortium"/>
            <person name="Wilson R.K."/>
        </authorList>
    </citation>
    <scope>NUCLEOTIDE SEQUENCE [LARGE SCALE GENOMIC DNA]</scope>
    <source>
        <strain evidence="3">DF5081</strain>
    </source>
</reference>
<dbReference type="CDD" id="cd00037">
    <property type="entry name" value="CLECT"/>
    <property type="match status" value="1"/>
</dbReference>
<evidence type="ECO:0000259" key="1">
    <source>
        <dbReference type="SMART" id="SM00034"/>
    </source>
</evidence>
<keyword evidence="3" id="KW-1185">Reference proteome</keyword>
<dbReference type="PANTHER" id="PTHR47629">
    <property type="entry name" value="C-TYPE LECTIN-RELATED"/>
    <property type="match status" value="1"/>
</dbReference>
<dbReference type="Pfam" id="PF08277">
    <property type="entry name" value="PAN_3"/>
    <property type="match status" value="1"/>
</dbReference>
<dbReference type="SMART" id="SM00034">
    <property type="entry name" value="CLECT"/>
    <property type="match status" value="1"/>
</dbReference>
<dbReference type="Gene3D" id="3.10.100.10">
    <property type="entry name" value="Mannose-Binding Protein A, subunit A"/>
    <property type="match status" value="1"/>
</dbReference>
<dbReference type="InterPro" id="IPR001304">
    <property type="entry name" value="C-type_lectin-like"/>
</dbReference>
<evidence type="ECO:0000313" key="2">
    <source>
        <dbReference type="EnsemblMetazoa" id="CJA02633.1"/>
    </source>
</evidence>
<dbReference type="EnsemblMetazoa" id="CJA02633.1">
    <property type="protein sequence ID" value="CJA02633.1"/>
    <property type="gene ID" value="WBGene00121837"/>
</dbReference>
<proteinExistence type="predicted"/>
<dbReference type="PANTHER" id="PTHR47629:SF4">
    <property type="entry name" value="PAN-3 DOMAIN-CONTAINING PROTEIN"/>
    <property type="match status" value="1"/>
</dbReference>
<evidence type="ECO:0000313" key="3">
    <source>
        <dbReference type="Proteomes" id="UP000005237"/>
    </source>
</evidence>
<organism evidence="2 3">
    <name type="scientific">Caenorhabditis japonica</name>
    <dbReference type="NCBI Taxonomy" id="281687"/>
    <lineage>
        <taxon>Eukaryota</taxon>
        <taxon>Metazoa</taxon>
        <taxon>Ecdysozoa</taxon>
        <taxon>Nematoda</taxon>
        <taxon>Chromadorea</taxon>
        <taxon>Rhabditida</taxon>
        <taxon>Rhabditina</taxon>
        <taxon>Rhabditomorpha</taxon>
        <taxon>Rhabditoidea</taxon>
        <taxon>Rhabditidae</taxon>
        <taxon>Peloderinae</taxon>
        <taxon>Caenorhabditis</taxon>
    </lineage>
</organism>
<dbReference type="AlphaFoldDB" id="A0A8R1DHK1"/>
<reference evidence="2" key="2">
    <citation type="submission" date="2022-06" db="UniProtKB">
        <authorList>
            <consortium name="EnsemblMetazoa"/>
        </authorList>
    </citation>
    <scope>IDENTIFICATION</scope>
    <source>
        <strain evidence="2">DF5081</strain>
    </source>
</reference>
<dbReference type="SUPFAM" id="SSF56436">
    <property type="entry name" value="C-type lectin-like"/>
    <property type="match status" value="1"/>
</dbReference>
<dbReference type="InterPro" id="IPR006583">
    <property type="entry name" value="PAN-3_domain"/>
</dbReference>